<evidence type="ECO:0000313" key="2">
    <source>
        <dbReference type="Proteomes" id="UP001595900"/>
    </source>
</evidence>
<protein>
    <recommendedName>
        <fullName evidence="3">SipW-cognate class signal peptide</fullName>
    </recommendedName>
</protein>
<sequence length="189" mass="17775">MRYRALSALGVAAVVAVGLIVGFAGTGGSYAAWNSGAKVNGTTISTGSTTIAVSNAAQTTPASTLALGALTSNMGPGDVVASAFVVSNTGTTPVTLAANLAASGTPTALTNALHAAVVSVSSAGACTTSLSSSATGALAGYSAASLGHVASGATQNLCLLVVLPATAPSSAQGLSAPFTLTVTGTQASS</sequence>
<reference evidence="2" key="1">
    <citation type="journal article" date="2019" name="Int. J. Syst. Evol. Microbiol.">
        <title>The Global Catalogue of Microorganisms (GCM) 10K type strain sequencing project: providing services to taxonomists for standard genome sequencing and annotation.</title>
        <authorList>
            <consortium name="The Broad Institute Genomics Platform"/>
            <consortium name="The Broad Institute Genome Sequencing Center for Infectious Disease"/>
            <person name="Wu L."/>
            <person name="Ma J."/>
        </authorList>
    </citation>
    <scope>NUCLEOTIDE SEQUENCE [LARGE SCALE GENOMIC DNA]</scope>
    <source>
        <strain evidence="2">CGMCC 1.10363</strain>
    </source>
</reference>
<name>A0ABV8Q775_9MICO</name>
<keyword evidence="2" id="KW-1185">Reference proteome</keyword>
<organism evidence="1 2">
    <name type="scientific">Gryllotalpicola reticulitermitis</name>
    <dbReference type="NCBI Taxonomy" id="1184153"/>
    <lineage>
        <taxon>Bacteria</taxon>
        <taxon>Bacillati</taxon>
        <taxon>Actinomycetota</taxon>
        <taxon>Actinomycetes</taxon>
        <taxon>Micrococcales</taxon>
        <taxon>Microbacteriaceae</taxon>
        <taxon>Gryllotalpicola</taxon>
    </lineage>
</organism>
<dbReference type="Proteomes" id="UP001595900">
    <property type="component" value="Unassembled WGS sequence"/>
</dbReference>
<dbReference type="EMBL" id="JBHSCN010000005">
    <property type="protein sequence ID" value="MFC4243321.1"/>
    <property type="molecule type" value="Genomic_DNA"/>
</dbReference>
<accession>A0ABV8Q775</accession>
<proteinExistence type="predicted"/>
<evidence type="ECO:0008006" key="3">
    <source>
        <dbReference type="Google" id="ProtNLM"/>
    </source>
</evidence>
<gene>
    <name evidence="1" type="ORF">ACFOYW_08040</name>
</gene>
<evidence type="ECO:0000313" key="1">
    <source>
        <dbReference type="EMBL" id="MFC4243321.1"/>
    </source>
</evidence>
<comment type="caution">
    <text evidence="1">The sequence shown here is derived from an EMBL/GenBank/DDBJ whole genome shotgun (WGS) entry which is preliminary data.</text>
</comment>
<dbReference type="RefSeq" id="WP_390228340.1">
    <property type="nucleotide sequence ID" value="NZ_JBHSCN010000005.1"/>
</dbReference>